<dbReference type="InterPro" id="IPR011051">
    <property type="entry name" value="RmlC_Cupin_sf"/>
</dbReference>
<evidence type="ECO:0000256" key="2">
    <source>
        <dbReference type="ARBA" id="ARBA00001997"/>
    </source>
</evidence>
<dbReference type="CDD" id="cd00438">
    <property type="entry name" value="cupin_RmlC"/>
    <property type="match status" value="1"/>
</dbReference>
<name>A0A6G7CLP9_9VIBR</name>
<dbReference type="PANTHER" id="PTHR21047">
    <property type="entry name" value="DTDP-6-DEOXY-D-GLUCOSE-3,5 EPIMERASE"/>
    <property type="match status" value="1"/>
</dbReference>
<sequence length="185" mass="21177">MKVIDTKIPDVKIIEPTVFGDERGFFMETWNQKRFEELVTGKPTQFVQDNHSKSKKGILRGLHYQTENTQGKLVRVVSGEVFDVAVDIRKNSPTFGQWVGEYLSAENKRQLWIPEGFAHGFYVTSDEAEFVYKCTDYYNPSAEVSIKWDDETLAIEWPISEPVQLSAKDQNGIGIKLLNQILANK</sequence>
<accession>A0A6G7CLP9</accession>
<keyword evidence="7 8" id="KW-0413">Isomerase</keyword>
<evidence type="ECO:0000313" key="9">
    <source>
        <dbReference type="Proteomes" id="UP000503003"/>
    </source>
</evidence>
<dbReference type="NCBIfam" id="TIGR01221">
    <property type="entry name" value="rmlC"/>
    <property type="match status" value="1"/>
</dbReference>
<protein>
    <recommendedName>
        <fullName evidence="4 7">dTDP-4-dehydrorhamnose 3,5-epimerase</fullName>
        <ecNumber evidence="3 7">5.1.3.13</ecNumber>
    </recommendedName>
    <alternativeName>
        <fullName evidence="7">Thymidine diphospho-4-keto-rhamnose 3,5-epimerase</fullName>
    </alternativeName>
</protein>
<comment type="pathway">
    <text evidence="7">Carbohydrate biosynthesis; dTDP-L-rhamnose biosynthesis.</text>
</comment>
<evidence type="ECO:0000256" key="4">
    <source>
        <dbReference type="ARBA" id="ARBA00019595"/>
    </source>
</evidence>
<dbReference type="GO" id="GO:0000271">
    <property type="term" value="P:polysaccharide biosynthetic process"/>
    <property type="evidence" value="ECO:0007669"/>
    <property type="project" value="TreeGrafter"/>
</dbReference>
<feature type="active site" description="Proton acceptor" evidence="5">
    <location>
        <position position="63"/>
    </location>
</feature>
<dbReference type="SUPFAM" id="SSF51182">
    <property type="entry name" value="RmlC-like cupins"/>
    <property type="match status" value="1"/>
</dbReference>
<evidence type="ECO:0000256" key="7">
    <source>
        <dbReference type="RuleBase" id="RU364069"/>
    </source>
</evidence>
<evidence type="ECO:0000313" key="8">
    <source>
        <dbReference type="EMBL" id="QIH42976.1"/>
    </source>
</evidence>
<dbReference type="KEGG" id="vzi:G5S32_13930"/>
<dbReference type="EC" id="5.1.3.13" evidence="3 7"/>
<dbReference type="GO" id="GO:0008830">
    <property type="term" value="F:dTDP-4-dehydrorhamnose 3,5-epimerase activity"/>
    <property type="evidence" value="ECO:0007669"/>
    <property type="project" value="UniProtKB-UniRule"/>
</dbReference>
<proteinExistence type="inferred from homology"/>
<evidence type="ECO:0000256" key="3">
    <source>
        <dbReference type="ARBA" id="ARBA00012098"/>
    </source>
</evidence>
<dbReference type="RefSeq" id="WP_165312521.1">
    <property type="nucleotide sequence ID" value="NZ_CP049331.1"/>
</dbReference>
<comment type="similarity">
    <text evidence="7">Belongs to the dTDP-4-dehydrorhamnose 3,5-epimerase family.</text>
</comment>
<comment type="catalytic activity">
    <reaction evidence="1 7">
        <text>dTDP-4-dehydro-6-deoxy-alpha-D-glucose = dTDP-4-dehydro-beta-L-rhamnose</text>
        <dbReference type="Rhea" id="RHEA:16969"/>
        <dbReference type="ChEBI" id="CHEBI:57649"/>
        <dbReference type="ChEBI" id="CHEBI:62830"/>
        <dbReference type="EC" id="5.1.3.13"/>
    </reaction>
</comment>
<comment type="function">
    <text evidence="2 7">Catalyzes the epimerization of the C3' and C5'positions of dTDP-6-deoxy-D-xylo-4-hexulose, forming dTDP-6-deoxy-L-lyxo-4-hexulose.</text>
</comment>
<dbReference type="Proteomes" id="UP000503003">
    <property type="component" value="Chromosome 1"/>
</dbReference>
<dbReference type="EMBL" id="CP049331">
    <property type="protein sequence ID" value="QIH42976.1"/>
    <property type="molecule type" value="Genomic_DNA"/>
</dbReference>
<comment type="subunit">
    <text evidence="7">Homodimer.</text>
</comment>
<evidence type="ECO:0000256" key="1">
    <source>
        <dbReference type="ARBA" id="ARBA00001298"/>
    </source>
</evidence>
<dbReference type="GO" id="GO:0019305">
    <property type="term" value="P:dTDP-rhamnose biosynthetic process"/>
    <property type="evidence" value="ECO:0007669"/>
    <property type="project" value="UniProtKB-UniRule"/>
</dbReference>
<reference evidence="8 9" key="1">
    <citation type="submission" date="2020-02" db="EMBL/GenBank/DDBJ databases">
        <title>A complete genome of a marine bacterium Vibrio sp. ZWAL4003 isolated from the mangrove sediment with the ability to degrade polysaccharides.</title>
        <authorList>
            <person name="Wu J."/>
            <person name="Qu W."/>
            <person name="Zeng R."/>
        </authorList>
    </citation>
    <scope>NUCLEOTIDE SEQUENCE [LARGE SCALE GENOMIC DNA]</scope>
    <source>
        <strain evidence="8 9">ZWAL4003</strain>
    </source>
</reference>
<dbReference type="Pfam" id="PF00908">
    <property type="entry name" value="dTDP_sugar_isom"/>
    <property type="match status" value="1"/>
</dbReference>
<dbReference type="UniPathway" id="UPA00124"/>
<dbReference type="GO" id="GO:0005829">
    <property type="term" value="C:cytosol"/>
    <property type="evidence" value="ECO:0007669"/>
    <property type="project" value="TreeGrafter"/>
</dbReference>
<dbReference type="PANTHER" id="PTHR21047:SF2">
    <property type="entry name" value="THYMIDINE DIPHOSPHO-4-KETO-RHAMNOSE 3,5-EPIMERASE"/>
    <property type="match status" value="1"/>
</dbReference>
<feature type="site" description="Participates in a stacking interaction with the thymidine ring of dTDP-4-oxo-6-deoxyglucose" evidence="6">
    <location>
        <position position="138"/>
    </location>
</feature>
<evidence type="ECO:0000256" key="5">
    <source>
        <dbReference type="PIRSR" id="PIRSR600888-1"/>
    </source>
</evidence>
<evidence type="ECO:0000256" key="6">
    <source>
        <dbReference type="PIRSR" id="PIRSR600888-3"/>
    </source>
</evidence>
<dbReference type="InterPro" id="IPR014710">
    <property type="entry name" value="RmlC-like_jellyroll"/>
</dbReference>
<gene>
    <name evidence="8" type="primary">rfbC</name>
    <name evidence="8" type="ORF">G5S32_13930</name>
</gene>
<dbReference type="Gene3D" id="2.60.120.10">
    <property type="entry name" value="Jelly Rolls"/>
    <property type="match status" value="1"/>
</dbReference>
<dbReference type="AlphaFoldDB" id="A0A6G7CLP9"/>
<dbReference type="InterPro" id="IPR000888">
    <property type="entry name" value="RmlC-like"/>
</dbReference>
<feature type="active site" description="Proton donor" evidence="5">
    <location>
        <position position="132"/>
    </location>
</feature>
<organism evidence="8 9">
    <name type="scientific">Vibrio ziniensis</name>
    <dbReference type="NCBI Taxonomy" id="2711221"/>
    <lineage>
        <taxon>Bacteria</taxon>
        <taxon>Pseudomonadati</taxon>
        <taxon>Pseudomonadota</taxon>
        <taxon>Gammaproteobacteria</taxon>
        <taxon>Vibrionales</taxon>
        <taxon>Vibrionaceae</taxon>
        <taxon>Vibrio</taxon>
    </lineage>
</organism>
<keyword evidence="9" id="KW-1185">Reference proteome</keyword>